<gene>
    <name evidence="2" type="ORF">K239x_01150</name>
</gene>
<reference evidence="2 3" key="1">
    <citation type="submission" date="2019-02" db="EMBL/GenBank/DDBJ databases">
        <title>Deep-cultivation of Planctomycetes and their phenomic and genomic characterization uncovers novel biology.</title>
        <authorList>
            <person name="Wiegand S."/>
            <person name="Jogler M."/>
            <person name="Boedeker C."/>
            <person name="Pinto D."/>
            <person name="Vollmers J."/>
            <person name="Rivas-Marin E."/>
            <person name="Kohn T."/>
            <person name="Peeters S.H."/>
            <person name="Heuer A."/>
            <person name="Rast P."/>
            <person name="Oberbeckmann S."/>
            <person name="Bunk B."/>
            <person name="Jeske O."/>
            <person name="Meyerdierks A."/>
            <person name="Storesund J.E."/>
            <person name="Kallscheuer N."/>
            <person name="Luecker S."/>
            <person name="Lage O.M."/>
            <person name="Pohl T."/>
            <person name="Merkel B.J."/>
            <person name="Hornburger P."/>
            <person name="Mueller R.-W."/>
            <person name="Bruemmer F."/>
            <person name="Labrenz M."/>
            <person name="Spormann A.M."/>
            <person name="Op den Camp H."/>
            <person name="Overmann J."/>
            <person name="Amann R."/>
            <person name="Jetten M.S.M."/>
            <person name="Mascher T."/>
            <person name="Medema M.H."/>
            <person name="Devos D.P."/>
            <person name="Kaster A.-K."/>
            <person name="Ovreas L."/>
            <person name="Rohde M."/>
            <person name="Galperin M.Y."/>
            <person name="Jogler C."/>
        </authorList>
    </citation>
    <scope>NUCLEOTIDE SEQUENCE [LARGE SCALE GENOMIC DNA]</scope>
    <source>
        <strain evidence="2 3">K23_9</strain>
    </source>
</reference>
<keyword evidence="3" id="KW-1185">Reference proteome</keyword>
<dbReference type="AlphaFoldDB" id="A0A517NM24"/>
<dbReference type="Proteomes" id="UP000319817">
    <property type="component" value="Chromosome"/>
</dbReference>
<name>A0A517NM24_9BACT</name>
<feature type="region of interest" description="Disordered" evidence="1">
    <location>
        <begin position="1"/>
        <end position="24"/>
    </location>
</feature>
<accession>A0A517NM24</accession>
<proteinExistence type="predicted"/>
<organism evidence="2 3">
    <name type="scientific">Stieleria marina</name>
    <dbReference type="NCBI Taxonomy" id="1930275"/>
    <lineage>
        <taxon>Bacteria</taxon>
        <taxon>Pseudomonadati</taxon>
        <taxon>Planctomycetota</taxon>
        <taxon>Planctomycetia</taxon>
        <taxon>Pirellulales</taxon>
        <taxon>Pirellulaceae</taxon>
        <taxon>Stieleria</taxon>
    </lineage>
</organism>
<dbReference type="EMBL" id="CP036526">
    <property type="protein sequence ID" value="QDT08182.1"/>
    <property type="molecule type" value="Genomic_DNA"/>
</dbReference>
<sequence length="40" mass="4777">MKRNGMSKEWNGLSKKRNGMSHPHPLINRFLFTDSLYIDR</sequence>
<evidence type="ECO:0000313" key="3">
    <source>
        <dbReference type="Proteomes" id="UP000319817"/>
    </source>
</evidence>
<evidence type="ECO:0000313" key="2">
    <source>
        <dbReference type="EMBL" id="QDT08182.1"/>
    </source>
</evidence>
<evidence type="ECO:0000256" key="1">
    <source>
        <dbReference type="SAM" id="MobiDB-lite"/>
    </source>
</evidence>
<protein>
    <submittedName>
        <fullName evidence="2">Uncharacterized protein</fullName>
    </submittedName>
</protein>